<dbReference type="FunCoup" id="Q2LUE2">
    <property type="interactions" value="386"/>
</dbReference>
<reference evidence="12 13" key="1">
    <citation type="journal article" date="2007" name="Proc. Natl. Acad. Sci. U.S.A.">
        <title>The genome of Syntrophus aciditrophicus: life at the thermodynamic limit of microbial growth.</title>
        <authorList>
            <person name="McInerney M.J."/>
            <person name="Rohlin L."/>
            <person name="Mouttaki H."/>
            <person name="Kim U."/>
            <person name="Krupp R.S."/>
            <person name="Rios-Hernandez L."/>
            <person name="Sieber J."/>
            <person name="Struchtemeyer C.G."/>
            <person name="Bhattacharyya A."/>
            <person name="Campbell J.W."/>
            <person name="Gunsalus R.P."/>
        </authorList>
    </citation>
    <scope>NUCLEOTIDE SEQUENCE [LARGE SCALE GENOMIC DNA]</scope>
    <source>
        <strain evidence="12 13">SB</strain>
    </source>
</reference>
<feature type="binding site" evidence="9">
    <location>
        <begin position="100"/>
        <end position="103"/>
    </location>
    <ligand>
        <name>5-phospho-alpha-D-ribose 1-diphosphate</name>
        <dbReference type="ChEBI" id="CHEBI:58017"/>
    </ligand>
</feature>
<evidence type="ECO:0000256" key="8">
    <source>
        <dbReference type="ARBA" id="ARBA00061188"/>
    </source>
</evidence>
<accession>Q2LUE2</accession>
<dbReference type="Proteomes" id="UP000001933">
    <property type="component" value="Chromosome"/>
</dbReference>
<dbReference type="InParanoid" id="Q2LUE2"/>
<evidence type="ECO:0000256" key="9">
    <source>
        <dbReference type="HAMAP-Rule" id="MF_00211"/>
    </source>
</evidence>
<dbReference type="UniPathway" id="UPA00035">
    <property type="reaction ID" value="UER00041"/>
</dbReference>
<comment type="pathway">
    <text evidence="1 9">Amino-acid biosynthesis; L-tryptophan biosynthesis; L-tryptophan from chorismate: step 2/5.</text>
</comment>
<dbReference type="Pfam" id="PF00591">
    <property type="entry name" value="Glycos_transf_3"/>
    <property type="match status" value="1"/>
</dbReference>
<feature type="binding site" evidence="9">
    <location>
        <position position="236"/>
    </location>
    <ligand>
        <name>Mg(2+)</name>
        <dbReference type="ChEBI" id="CHEBI:18420"/>
        <label>2</label>
    </ligand>
</feature>
<feature type="binding site" evidence="9">
    <location>
        <position position="98"/>
    </location>
    <ligand>
        <name>5-phospho-alpha-D-ribose 1-diphosphate</name>
        <dbReference type="ChEBI" id="CHEBI:58017"/>
    </ligand>
</feature>
<dbReference type="InterPro" id="IPR035902">
    <property type="entry name" value="Nuc_phospho_transferase"/>
</dbReference>
<dbReference type="GO" id="GO:0000162">
    <property type="term" value="P:L-tryptophan biosynthetic process"/>
    <property type="evidence" value="ECO:0007669"/>
    <property type="project" value="UniProtKB-UniRule"/>
</dbReference>
<keyword evidence="2 9" id="KW-0028">Amino-acid biosynthesis</keyword>
<dbReference type="GO" id="GO:0004048">
    <property type="term" value="F:anthranilate phosphoribosyltransferase activity"/>
    <property type="evidence" value="ECO:0007669"/>
    <property type="project" value="UniProtKB-UniRule"/>
</dbReference>
<comment type="subunit">
    <text evidence="9">Homodimer.</text>
</comment>
<evidence type="ECO:0000259" key="10">
    <source>
        <dbReference type="Pfam" id="PF00591"/>
    </source>
</evidence>
<evidence type="ECO:0000256" key="4">
    <source>
        <dbReference type="ARBA" id="ARBA00022679"/>
    </source>
</evidence>
<dbReference type="PANTHER" id="PTHR43285">
    <property type="entry name" value="ANTHRANILATE PHOSPHORIBOSYLTRANSFERASE"/>
    <property type="match status" value="1"/>
</dbReference>
<dbReference type="EMBL" id="CP000252">
    <property type="protein sequence ID" value="ABC77702.1"/>
    <property type="molecule type" value="Genomic_DNA"/>
</dbReference>
<keyword evidence="6 9" id="KW-0057">Aromatic amino acid biosynthesis</keyword>
<dbReference type="SUPFAM" id="SSF47648">
    <property type="entry name" value="Nucleoside phosphorylase/phosphoribosyltransferase N-terminal domain"/>
    <property type="match status" value="1"/>
</dbReference>
<sequence length="346" mass="36105">MNKKEGRSLNMIKESIAKVVEGVNLNEAEMTAAMNDIMEGEATPAQIGSFITALRMKGETVEEVTGAARSMRQKATRIDARAPVIVDTCGTGGDRMNTFNISTTAAFVVAAAGITVAKHGNRAVSSACGSADVLEALGVNISAGVEIVEECVQQIGIGFLFAAKLHGAMKYAVGPRREIGVRTIFNMLGPLTNPAGANAQLIGVYDAKLTEMFAGVLKNLGARRAFVVHGSDGLDEATVTGPTRVSELKEGIISTYNIDPIDLFGRTFDGKDLVGGDSSLNAQIARDVLTGKDGACRSIVLLNAALAIMAGEKAGTLKEGLAIAADCIDSGKAARKLQELIEMSNS</sequence>
<dbReference type="eggNOG" id="COG0547">
    <property type="taxonomic scope" value="Bacteria"/>
</dbReference>
<evidence type="ECO:0000256" key="7">
    <source>
        <dbReference type="ARBA" id="ARBA00052328"/>
    </source>
</evidence>
<keyword evidence="5 9" id="KW-0822">Tryptophan biosynthesis</keyword>
<dbReference type="HOGENOM" id="CLU_034315_2_1_7"/>
<comment type="similarity">
    <text evidence="9">Belongs to the anthranilate phosphoribosyltransferase family.</text>
</comment>
<dbReference type="HAMAP" id="MF_00211">
    <property type="entry name" value="TrpD"/>
    <property type="match status" value="1"/>
</dbReference>
<comment type="cofactor">
    <cofactor evidence="9">
        <name>Mg(2+)</name>
        <dbReference type="ChEBI" id="CHEBI:18420"/>
    </cofactor>
    <text evidence="9">Binds 2 magnesium ions per monomer.</text>
</comment>
<evidence type="ECO:0000256" key="5">
    <source>
        <dbReference type="ARBA" id="ARBA00022822"/>
    </source>
</evidence>
<dbReference type="GO" id="GO:0005829">
    <property type="term" value="C:cytosol"/>
    <property type="evidence" value="ECO:0007669"/>
    <property type="project" value="TreeGrafter"/>
</dbReference>
<dbReference type="Pfam" id="PF02885">
    <property type="entry name" value="Glycos_trans_3N"/>
    <property type="match status" value="1"/>
</dbReference>
<feature type="domain" description="Glycosyl transferase family 3" evidence="10">
    <location>
        <begin position="84"/>
        <end position="334"/>
    </location>
</feature>
<keyword evidence="9" id="KW-0460">Magnesium</keyword>
<dbReference type="EC" id="2.4.2.18" evidence="9"/>
<gene>
    <name evidence="9" type="primary">trpD</name>
    <name evidence="12" type="ORF">SYN_01945</name>
</gene>
<evidence type="ECO:0000256" key="2">
    <source>
        <dbReference type="ARBA" id="ARBA00022605"/>
    </source>
</evidence>
<feature type="binding site" evidence="9">
    <location>
        <position position="236"/>
    </location>
    <ligand>
        <name>Mg(2+)</name>
        <dbReference type="ChEBI" id="CHEBI:18420"/>
        <label>1</label>
    </ligand>
</feature>
<dbReference type="Gene3D" id="3.40.1030.10">
    <property type="entry name" value="Nucleoside phosphorylase/phosphoribosyltransferase catalytic domain"/>
    <property type="match status" value="1"/>
</dbReference>
<name>Q2LUE2_SYNAS</name>
<evidence type="ECO:0000313" key="12">
    <source>
        <dbReference type="EMBL" id="ABC77702.1"/>
    </source>
</evidence>
<comment type="catalytic activity">
    <reaction evidence="7 9">
        <text>N-(5-phospho-beta-D-ribosyl)anthranilate + diphosphate = 5-phospho-alpha-D-ribose 1-diphosphate + anthranilate</text>
        <dbReference type="Rhea" id="RHEA:11768"/>
        <dbReference type="ChEBI" id="CHEBI:16567"/>
        <dbReference type="ChEBI" id="CHEBI:18277"/>
        <dbReference type="ChEBI" id="CHEBI:33019"/>
        <dbReference type="ChEBI" id="CHEBI:58017"/>
        <dbReference type="EC" id="2.4.2.18"/>
    </reaction>
</comment>
<comment type="caution">
    <text evidence="9">Lacks conserved residue(s) required for the propagation of feature annotation.</text>
</comment>
<dbReference type="KEGG" id="sat:SYN_01945"/>
<protein>
    <recommendedName>
        <fullName evidence="9">Anthranilate phosphoribosyltransferase</fullName>
        <ecNumber evidence="9">2.4.2.18</ecNumber>
    </recommendedName>
</protein>
<keyword evidence="13" id="KW-1185">Reference proteome</keyword>
<feature type="binding site" evidence="9">
    <location>
        <position position="235"/>
    </location>
    <ligand>
        <name>Mg(2+)</name>
        <dbReference type="ChEBI" id="CHEBI:18420"/>
        <label>2</label>
    </ligand>
</feature>
<evidence type="ECO:0000256" key="3">
    <source>
        <dbReference type="ARBA" id="ARBA00022676"/>
    </source>
</evidence>
<dbReference type="InterPro" id="IPR017459">
    <property type="entry name" value="Glycosyl_Trfase_fam3_N_dom"/>
</dbReference>
<comment type="similarity">
    <text evidence="8">In the C-terminal section; belongs to the anthranilate phosphoribosyltransferase family.</text>
</comment>
<dbReference type="FunFam" id="3.40.1030.10:FF:000002">
    <property type="entry name" value="Anthranilate phosphoribosyltransferase"/>
    <property type="match status" value="1"/>
</dbReference>
<feature type="binding site" evidence="9">
    <location>
        <begin position="118"/>
        <end position="126"/>
    </location>
    <ligand>
        <name>5-phospho-alpha-D-ribose 1-diphosphate</name>
        <dbReference type="ChEBI" id="CHEBI:58017"/>
    </ligand>
</feature>
<dbReference type="SUPFAM" id="SSF52418">
    <property type="entry name" value="Nucleoside phosphorylase/phosphoribosyltransferase catalytic domain"/>
    <property type="match status" value="1"/>
</dbReference>
<keyword evidence="3 9" id="KW-0328">Glycosyltransferase</keyword>
<dbReference type="GO" id="GO:0000287">
    <property type="term" value="F:magnesium ion binding"/>
    <property type="evidence" value="ECO:0007669"/>
    <property type="project" value="UniProtKB-UniRule"/>
</dbReference>
<dbReference type="AlphaFoldDB" id="Q2LUE2"/>
<keyword evidence="4 9" id="KW-0808">Transferase</keyword>
<dbReference type="InterPro" id="IPR036320">
    <property type="entry name" value="Glycosyl_Trfase_fam3_N_dom_sf"/>
</dbReference>
<feature type="binding site" evidence="9">
    <location>
        <begin position="93"/>
        <end position="94"/>
    </location>
    <ligand>
        <name>5-phospho-alpha-D-ribose 1-diphosphate</name>
        <dbReference type="ChEBI" id="CHEBI:58017"/>
    </ligand>
</feature>
<dbReference type="InterPro" id="IPR005940">
    <property type="entry name" value="Anthranilate_Pribosyl_Tfrase"/>
</dbReference>
<dbReference type="STRING" id="56780.SYN_01945"/>
<keyword evidence="9" id="KW-0479">Metal-binding</keyword>
<dbReference type="Gene3D" id="1.20.970.10">
    <property type="entry name" value="Transferase, Pyrimidine Nucleoside Phosphorylase, Chain C"/>
    <property type="match status" value="1"/>
</dbReference>
<evidence type="ECO:0000256" key="1">
    <source>
        <dbReference type="ARBA" id="ARBA00004907"/>
    </source>
</evidence>
<organism evidence="12 13">
    <name type="scientific">Syntrophus aciditrophicus (strain SB)</name>
    <dbReference type="NCBI Taxonomy" id="56780"/>
    <lineage>
        <taxon>Bacteria</taxon>
        <taxon>Pseudomonadati</taxon>
        <taxon>Thermodesulfobacteriota</taxon>
        <taxon>Syntrophia</taxon>
        <taxon>Syntrophales</taxon>
        <taxon>Syntrophaceae</taxon>
        <taxon>Syntrophus</taxon>
    </lineage>
</organism>
<dbReference type="NCBIfam" id="TIGR01245">
    <property type="entry name" value="trpD"/>
    <property type="match status" value="1"/>
</dbReference>
<dbReference type="InterPro" id="IPR000312">
    <property type="entry name" value="Glycosyl_Trfase_fam3"/>
</dbReference>
<feature type="binding site" evidence="9">
    <location>
        <position position="130"/>
    </location>
    <ligand>
        <name>5-phospho-alpha-D-ribose 1-diphosphate</name>
        <dbReference type="ChEBI" id="CHEBI:58017"/>
    </ligand>
</feature>
<feature type="binding site" evidence="9">
    <location>
        <position position="102"/>
    </location>
    <ligand>
        <name>Mg(2+)</name>
        <dbReference type="ChEBI" id="CHEBI:18420"/>
        <label>1</label>
    </ligand>
</feature>
<evidence type="ECO:0000259" key="11">
    <source>
        <dbReference type="Pfam" id="PF02885"/>
    </source>
</evidence>
<comment type="function">
    <text evidence="9">Catalyzes the transfer of the phosphoribosyl group of 5-phosphorylribose-1-pyrophosphate (PRPP) to anthranilate to yield N-(5'-phosphoribosyl)-anthranilate (PRA).</text>
</comment>
<proteinExistence type="inferred from homology"/>
<dbReference type="PANTHER" id="PTHR43285:SF2">
    <property type="entry name" value="ANTHRANILATE PHOSPHORIBOSYLTRANSFERASE"/>
    <property type="match status" value="1"/>
</dbReference>
<feature type="binding site" evidence="9">
    <location>
        <position position="121"/>
    </location>
    <ligand>
        <name>anthranilate</name>
        <dbReference type="ChEBI" id="CHEBI:16567"/>
        <label>1</label>
    </ligand>
</feature>
<evidence type="ECO:0000313" key="13">
    <source>
        <dbReference type="Proteomes" id="UP000001933"/>
    </source>
</evidence>
<feature type="binding site" evidence="9">
    <location>
        <position position="90"/>
    </location>
    <ligand>
        <name>5-phospho-alpha-D-ribose 1-diphosphate</name>
        <dbReference type="ChEBI" id="CHEBI:58017"/>
    </ligand>
</feature>
<feature type="binding site" evidence="9">
    <location>
        <position position="176"/>
    </location>
    <ligand>
        <name>anthranilate</name>
        <dbReference type="ChEBI" id="CHEBI:16567"/>
        <label>2</label>
    </ligand>
</feature>
<feature type="domain" description="Glycosyl transferase family 3 N-terminal" evidence="11">
    <location>
        <begin position="13"/>
        <end position="75"/>
    </location>
</feature>
<feature type="binding site" evidence="9">
    <location>
        <position position="90"/>
    </location>
    <ligand>
        <name>anthranilate</name>
        <dbReference type="ChEBI" id="CHEBI:16567"/>
        <label>1</label>
    </ligand>
</feature>
<evidence type="ECO:0000256" key="6">
    <source>
        <dbReference type="ARBA" id="ARBA00023141"/>
    </source>
</evidence>